<evidence type="ECO:0000256" key="3">
    <source>
        <dbReference type="ARBA" id="ARBA00023284"/>
    </source>
</evidence>
<dbReference type="OrthoDB" id="9811352at2"/>
<dbReference type="Proteomes" id="UP000318199">
    <property type="component" value="Unassembled WGS sequence"/>
</dbReference>
<dbReference type="PANTHER" id="PTHR42852:SF13">
    <property type="entry name" value="PROTEIN DIPZ"/>
    <property type="match status" value="1"/>
</dbReference>
<reference evidence="5 6" key="1">
    <citation type="submission" date="2019-07" db="EMBL/GenBank/DDBJ databases">
        <title>Caenimonas sedimenti sp. nov., isolated from activated sludge.</title>
        <authorList>
            <person name="Xu J."/>
        </authorList>
    </citation>
    <scope>NUCLEOTIDE SEQUENCE [LARGE SCALE GENOMIC DNA]</scope>
    <source>
        <strain evidence="5 6">HX-9-20</strain>
    </source>
</reference>
<dbReference type="SUPFAM" id="SSF52833">
    <property type="entry name" value="Thioredoxin-like"/>
    <property type="match status" value="1"/>
</dbReference>
<sequence>MDSSRSTMPNLIRRHWLLGLGLSLAAGLGALVYRVSSGVPPLGAAASGLPIVMRAEPLPLPELRVLDGAGRPVELSRLRGKLILLNVWATWCPPCRQEMPSLDRLQAQLGGADFEVMALSVDAGAKGLDLVKTFYASEGIKHLAIYQDAEAAAIFKLKAVGVPTTLLLDRQGREIGRMSGTAEWDSPKIVEALKALQRAGQAQ</sequence>
<evidence type="ECO:0000256" key="1">
    <source>
        <dbReference type="ARBA" id="ARBA00004196"/>
    </source>
</evidence>
<evidence type="ECO:0000259" key="4">
    <source>
        <dbReference type="PROSITE" id="PS51352"/>
    </source>
</evidence>
<dbReference type="InterPro" id="IPR050553">
    <property type="entry name" value="Thioredoxin_ResA/DsbE_sf"/>
</dbReference>
<dbReference type="PANTHER" id="PTHR42852">
    <property type="entry name" value="THIOL:DISULFIDE INTERCHANGE PROTEIN DSBE"/>
    <property type="match status" value="1"/>
</dbReference>
<comment type="subcellular location">
    <subcellularLocation>
        <location evidence="1">Cell envelope</location>
    </subcellularLocation>
</comment>
<dbReference type="Gene3D" id="3.40.30.10">
    <property type="entry name" value="Glutaredoxin"/>
    <property type="match status" value="1"/>
</dbReference>
<dbReference type="EMBL" id="VOBQ01000032">
    <property type="protein sequence ID" value="TWO64413.1"/>
    <property type="molecule type" value="Genomic_DNA"/>
</dbReference>
<protein>
    <submittedName>
        <fullName evidence="5">TlpA family protein disulfide reductase</fullName>
    </submittedName>
</protein>
<dbReference type="PROSITE" id="PS00194">
    <property type="entry name" value="THIOREDOXIN_1"/>
    <property type="match status" value="1"/>
</dbReference>
<dbReference type="InterPro" id="IPR013740">
    <property type="entry name" value="Redoxin"/>
</dbReference>
<feature type="domain" description="Thioredoxin" evidence="4">
    <location>
        <begin position="52"/>
        <end position="198"/>
    </location>
</feature>
<name>A0A562ZDG2_9BURK</name>
<dbReference type="InterPro" id="IPR036249">
    <property type="entry name" value="Thioredoxin-like_sf"/>
</dbReference>
<dbReference type="CDD" id="cd02966">
    <property type="entry name" value="TlpA_like_family"/>
    <property type="match status" value="1"/>
</dbReference>
<evidence type="ECO:0000313" key="6">
    <source>
        <dbReference type="Proteomes" id="UP000318199"/>
    </source>
</evidence>
<dbReference type="PROSITE" id="PS51352">
    <property type="entry name" value="THIOREDOXIN_2"/>
    <property type="match status" value="1"/>
</dbReference>
<dbReference type="GO" id="GO:0030313">
    <property type="term" value="C:cell envelope"/>
    <property type="evidence" value="ECO:0007669"/>
    <property type="project" value="UniProtKB-SubCell"/>
</dbReference>
<organism evidence="5 6">
    <name type="scientific">Caenimonas sedimenti</name>
    <dbReference type="NCBI Taxonomy" id="2596921"/>
    <lineage>
        <taxon>Bacteria</taxon>
        <taxon>Pseudomonadati</taxon>
        <taxon>Pseudomonadota</taxon>
        <taxon>Betaproteobacteria</taxon>
        <taxon>Burkholderiales</taxon>
        <taxon>Comamonadaceae</taxon>
        <taxon>Caenimonas</taxon>
    </lineage>
</organism>
<dbReference type="InterPro" id="IPR017937">
    <property type="entry name" value="Thioredoxin_CS"/>
</dbReference>
<evidence type="ECO:0000313" key="5">
    <source>
        <dbReference type="EMBL" id="TWO64413.1"/>
    </source>
</evidence>
<accession>A0A562ZDG2</accession>
<evidence type="ECO:0000256" key="2">
    <source>
        <dbReference type="ARBA" id="ARBA00022748"/>
    </source>
</evidence>
<keyword evidence="3" id="KW-0676">Redox-active center</keyword>
<dbReference type="InterPro" id="IPR013766">
    <property type="entry name" value="Thioredoxin_domain"/>
</dbReference>
<keyword evidence="6" id="KW-1185">Reference proteome</keyword>
<gene>
    <name evidence="5" type="ORF">FN976_28155</name>
</gene>
<keyword evidence="2" id="KW-0201">Cytochrome c-type biogenesis</keyword>
<proteinExistence type="predicted"/>
<dbReference type="GO" id="GO:0015036">
    <property type="term" value="F:disulfide oxidoreductase activity"/>
    <property type="evidence" value="ECO:0007669"/>
    <property type="project" value="UniProtKB-ARBA"/>
</dbReference>
<dbReference type="Pfam" id="PF08534">
    <property type="entry name" value="Redoxin"/>
    <property type="match status" value="1"/>
</dbReference>
<dbReference type="GO" id="GO:0017004">
    <property type="term" value="P:cytochrome complex assembly"/>
    <property type="evidence" value="ECO:0007669"/>
    <property type="project" value="UniProtKB-KW"/>
</dbReference>
<comment type="caution">
    <text evidence="5">The sequence shown here is derived from an EMBL/GenBank/DDBJ whole genome shotgun (WGS) entry which is preliminary data.</text>
</comment>
<dbReference type="AlphaFoldDB" id="A0A562ZDG2"/>